<comment type="caution">
    <text evidence="2">The sequence shown here is derived from an EMBL/GenBank/DDBJ whole genome shotgun (WGS) entry which is preliminary data.</text>
</comment>
<dbReference type="Proteomes" id="UP000886523">
    <property type="component" value="Unassembled WGS sequence"/>
</dbReference>
<evidence type="ECO:0000256" key="1">
    <source>
        <dbReference type="SAM" id="MobiDB-lite"/>
    </source>
</evidence>
<evidence type="ECO:0000313" key="3">
    <source>
        <dbReference type="Proteomes" id="UP000886523"/>
    </source>
</evidence>
<sequence>MSNRNSPSWLDPNSSVLREDTPSDDAGDTTPDATGNVTQPLEAYSDQMDQADRMTKQFRVIVLPTFRLLGVSLVDTLLTNPLSASRHQAILFPSIEALSVPTSSVLRLESTGNTPRPTRFLALNPQPLLTDGIDEYAPVPVNVWYAVVCRPASKSSEWAWFGEFEGLGVLGVRLSRLKRAANCLFEAHLYFKSMSLRDRVFHHLLEEIGPRNLNSV</sequence>
<dbReference type="EMBL" id="MU128986">
    <property type="protein sequence ID" value="KAF9512466.1"/>
    <property type="molecule type" value="Genomic_DNA"/>
</dbReference>
<feature type="non-terminal residue" evidence="2">
    <location>
        <position position="216"/>
    </location>
</feature>
<accession>A0A9P6DRR0</accession>
<feature type="compositionally biased region" description="Polar residues" evidence="1">
    <location>
        <begin position="1"/>
        <end position="16"/>
    </location>
</feature>
<keyword evidence="3" id="KW-1185">Reference proteome</keyword>
<gene>
    <name evidence="2" type="ORF">BS47DRAFT_1345414</name>
</gene>
<feature type="region of interest" description="Disordered" evidence="1">
    <location>
        <begin position="1"/>
        <end position="42"/>
    </location>
</feature>
<dbReference type="AlphaFoldDB" id="A0A9P6DRR0"/>
<reference evidence="2" key="1">
    <citation type="journal article" date="2020" name="Nat. Commun.">
        <title>Large-scale genome sequencing of mycorrhizal fungi provides insights into the early evolution of symbiotic traits.</title>
        <authorList>
            <person name="Miyauchi S."/>
            <person name="Kiss E."/>
            <person name="Kuo A."/>
            <person name="Drula E."/>
            <person name="Kohler A."/>
            <person name="Sanchez-Garcia M."/>
            <person name="Morin E."/>
            <person name="Andreopoulos B."/>
            <person name="Barry K.W."/>
            <person name="Bonito G."/>
            <person name="Buee M."/>
            <person name="Carver A."/>
            <person name="Chen C."/>
            <person name="Cichocki N."/>
            <person name="Clum A."/>
            <person name="Culley D."/>
            <person name="Crous P.W."/>
            <person name="Fauchery L."/>
            <person name="Girlanda M."/>
            <person name="Hayes R.D."/>
            <person name="Keri Z."/>
            <person name="LaButti K."/>
            <person name="Lipzen A."/>
            <person name="Lombard V."/>
            <person name="Magnuson J."/>
            <person name="Maillard F."/>
            <person name="Murat C."/>
            <person name="Nolan M."/>
            <person name="Ohm R.A."/>
            <person name="Pangilinan J."/>
            <person name="Pereira M.F."/>
            <person name="Perotto S."/>
            <person name="Peter M."/>
            <person name="Pfister S."/>
            <person name="Riley R."/>
            <person name="Sitrit Y."/>
            <person name="Stielow J.B."/>
            <person name="Szollosi G."/>
            <person name="Zifcakova L."/>
            <person name="Stursova M."/>
            <person name="Spatafora J.W."/>
            <person name="Tedersoo L."/>
            <person name="Vaario L.M."/>
            <person name="Yamada A."/>
            <person name="Yan M."/>
            <person name="Wang P."/>
            <person name="Xu J."/>
            <person name="Bruns T."/>
            <person name="Baldrian P."/>
            <person name="Vilgalys R."/>
            <person name="Dunand C."/>
            <person name="Henrissat B."/>
            <person name="Grigoriev I.V."/>
            <person name="Hibbett D."/>
            <person name="Nagy L.G."/>
            <person name="Martin F.M."/>
        </authorList>
    </citation>
    <scope>NUCLEOTIDE SEQUENCE</scope>
    <source>
        <strain evidence="2">UP504</strain>
    </source>
</reference>
<name>A0A9P6DRR0_9AGAM</name>
<protein>
    <submittedName>
        <fullName evidence="2">Uncharacterized protein</fullName>
    </submittedName>
</protein>
<evidence type="ECO:0000313" key="2">
    <source>
        <dbReference type="EMBL" id="KAF9512466.1"/>
    </source>
</evidence>
<proteinExistence type="predicted"/>
<organism evidence="2 3">
    <name type="scientific">Hydnum rufescens UP504</name>
    <dbReference type="NCBI Taxonomy" id="1448309"/>
    <lineage>
        <taxon>Eukaryota</taxon>
        <taxon>Fungi</taxon>
        <taxon>Dikarya</taxon>
        <taxon>Basidiomycota</taxon>
        <taxon>Agaricomycotina</taxon>
        <taxon>Agaricomycetes</taxon>
        <taxon>Cantharellales</taxon>
        <taxon>Hydnaceae</taxon>
        <taxon>Hydnum</taxon>
    </lineage>
</organism>